<feature type="domain" description="Transposase IS200-like" evidence="1">
    <location>
        <begin position="9"/>
        <end position="123"/>
    </location>
</feature>
<dbReference type="SMART" id="SM01321">
    <property type="entry name" value="Y1_Tnp"/>
    <property type="match status" value="1"/>
</dbReference>
<dbReference type="SUPFAM" id="SSF143422">
    <property type="entry name" value="Transposase IS200-like"/>
    <property type="match status" value="1"/>
</dbReference>
<evidence type="ECO:0000313" key="2">
    <source>
        <dbReference type="EMBL" id="GBF35633.1"/>
    </source>
</evidence>
<protein>
    <submittedName>
        <fullName evidence="2">Transposase</fullName>
    </submittedName>
</protein>
<dbReference type="GO" id="GO:0003677">
    <property type="term" value="F:DNA binding"/>
    <property type="evidence" value="ECO:0007669"/>
    <property type="project" value="InterPro"/>
</dbReference>
<evidence type="ECO:0000313" key="3">
    <source>
        <dbReference type="Proteomes" id="UP000239549"/>
    </source>
</evidence>
<keyword evidence="3" id="KW-1185">Reference proteome</keyword>
<evidence type="ECO:0000259" key="1">
    <source>
        <dbReference type="SMART" id="SM01321"/>
    </source>
</evidence>
<dbReference type="RefSeq" id="WP_104373686.1">
    <property type="nucleotide sequence ID" value="NZ_BFAV01000179.1"/>
</dbReference>
<dbReference type="AlphaFoldDB" id="A0A2L2XIV2"/>
<sequence length="258" mass="30518">MPRQAREKSRTGIYHVMSRGINGQEIFNDDKDRLKYLETLYREKLEKSIEIYGYCLMGNHLHLLVKEDEKGLGAVMKKIGTRYARWYNWKYKRRGYVFQDRYRSECVNDDAYLLTVIRYIHLNPTRAYLVNKPESWKWSSCGAYYGMQEYPSNLTETALILGIFSADRNAAVSKFMKYMEEANSDKCLEHEEIQRKTDEQVREEILRLMQCQQIQNIQSMSKEARNNLLRDVKAIEGTTYRQLARILGISTYNIVKAK</sequence>
<organism evidence="2 3">
    <name type="scientific">Desulfocucumis palustris</name>
    <dbReference type="NCBI Taxonomy" id="1898651"/>
    <lineage>
        <taxon>Bacteria</taxon>
        <taxon>Bacillati</taxon>
        <taxon>Bacillota</taxon>
        <taxon>Clostridia</taxon>
        <taxon>Eubacteriales</taxon>
        <taxon>Desulfocucumaceae</taxon>
        <taxon>Desulfocucumis</taxon>
    </lineage>
</organism>
<dbReference type="GO" id="GO:0006313">
    <property type="term" value="P:DNA transposition"/>
    <property type="evidence" value="ECO:0007669"/>
    <property type="project" value="InterPro"/>
</dbReference>
<dbReference type="Pfam" id="PF01797">
    <property type="entry name" value="Y1_Tnp"/>
    <property type="match status" value="1"/>
</dbReference>
<gene>
    <name evidence="2" type="ORF">DCCM_4762</name>
</gene>
<proteinExistence type="predicted"/>
<accession>A0A2L2XIV2</accession>
<reference evidence="3" key="1">
    <citation type="submission" date="2018-02" db="EMBL/GenBank/DDBJ databases">
        <title>Genome sequence of Desulfocucumis palustris strain NAW-5.</title>
        <authorList>
            <person name="Watanabe M."/>
            <person name="Kojima H."/>
            <person name="Fukui M."/>
        </authorList>
    </citation>
    <scope>NUCLEOTIDE SEQUENCE [LARGE SCALE GENOMIC DNA]</scope>
    <source>
        <strain evidence="3">NAW-5</strain>
    </source>
</reference>
<dbReference type="Gene3D" id="3.30.70.1290">
    <property type="entry name" value="Transposase IS200-like"/>
    <property type="match status" value="1"/>
</dbReference>
<dbReference type="PANTHER" id="PTHR34322:SF2">
    <property type="entry name" value="TRANSPOSASE IS200-LIKE DOMAIN-CONTAINING PROTEIN"/>
    <property type="match status" value="1"/>
</dbReference>
<dbReference type="EMBL" id="BFAV01000179">
    <property type="protein sequence ID" value="GBF35633.1"/>
    <property type="molecule type" value="Genomic_DNA"/>
</dbReference>
<comment type="caution">
    <text evidence="2">The sequence shown here is derived from an EMBL/GenBank/DDBJ whole genome shotgun (WGS) entry which is preliminary data.</text>
</comment>
<dbReference type="PANTHER" id="PTHR34322">
    <property type="entry name" value="TRANSPOSASE, Y1_TNP DOMAIN-CONTAINING"/>
    <property type="match status" value="1"/>
</dbReference>
<dbReference type="Proteomes" id="UP000239549">
    <property type="component" value="Unassembled WGS sequence"/>
</dbReference>
<dbReference type="GO" id="GO:0004803">
    <property type="term" value="F:transposase activity"/>
    <property type="evidence" value="ECO:0007669"/>
    <property type="project" value="InterPro"/>
</dbReference>
<name>A0A2L2XIV2_9FIRM</name>
<dbReference type="InterPro" id="IPR002686">
    <property type="entry name" value="Transposase_17"/>
</dbReference>
<dbReference type="OrthoDB" id="9788881at2"/>
<dbReference type="InterPro" id="IPR036515">
    <property type="entry name" value="Transposase_17_sf"/>
</dbReference>